<dbReference type="SUPFAM" id="SSF53474">
    <property type="entry name" value="alpha/beta-Hydrolases"/>
    <property type="match status" value="1"/>
</dbReference>
<gene>
    <name evidence="1" type="ORF">DSL92_02985</name>
</gene>
<dbReference type="InterPro" id="IPR029058">
    <property type="entry name" value="AB_hydrolase_fold"/>
</dbReference>
<comment type="caution">
    <text evidence="1">The sequence shown here is derived from an EMBL/GenBank/DDBJ whole genome shotgun (WGS) entry which is preliminary data.</text>
</comment>
<name>A0A3S0QG56_9GAMM</name>
<dbReference type="EMBL" id="RXHI01000007">
    <property type="protein sequence ID" value="RUA22911.1"/>
    <property type="molecule type" value="Genomic_DNA"/>
</dbReference>
<dbReference type="Gene3D" id="3.40.50.1820">
    <property type="entry name" value="alpha/beta hydrolase"/>
    <property type="match status" value="1"/>
</dbReference>
<protein>
    <submittedName>
        <fullName evidence="1">Uncharacterized protein</fullName>
    </submittedName>
</protein>
<organism evidence="1">
    <name type="scientific">Billgrantia gudaonensis</name>
    <dbReference type="NCBI Taxonomy" id="376427"/>
    <lineage>
        <taxon>Bacteria</taxon>
        <taxon>Pseudomonadati</taxon>
        <taxon>Pseudomonadota</taxon>
        <taxon>Gammaproteobacteria</taxon>
        <taxon>Oceanospirillales</taxon>
        <taxon>Halomonadaceae</taxon>
        <taxon>Billgrantia</taxon>
    </lineage>
</organism>
<evidence type="ECO:0000313" key="1">
    <source>
        <dbReference type="EMBL" id="RUA22911.1"/>
    </source>
</evidence>
<reference evidence="1" key="1">
    <citation type="submission" date="2018-12" db="EMBL/GenBank/DDBJ databases">
        <authorList>
            <person name="Jadhav K."/>
            <person name="Kushwaha B."/>
            <person name="Jadhav I."/>
        </authorList>
    </citation>
    <scope>NUCLEOTIDE SEQUENCE [LARGE SCALE GENOMIC DNA]</scope>
    <source>
        <strain evidence="1">SBS 10</strain>
    </source>
</reference>
<sequence>MKRLVLLAGWGCDARIWELLAPHRRETGKSTLQTGQAMRVAKRRRFHLHRGCRGNGRRLPQDAVWVGWSLGGPLAGASSTTRPPPQA</sequence>
<accession>A0A3S0QG56</accession>
<proteinExistence type="predicted"/>
<dbReference type="AlphaFoldDB" id="A0A3S0QG56"/>